<reference evidence="1" key="1">
    <citation type="submission" date="2021-06" db="EMBL/GenBank/DDBJ databases">
        <authorList>
            <person name="Kallberg Y."/>
            <person name="Tangrot J."/>
            <person name="Rosling A."/>
        </authorList>
    </citation>
    <scope>NUCLEOTIDE SEQUENCE</scope>
    <source>
        <strain evidence="1">MA461A</strain>
    </source>
</reference>
<proteinExistence type="predicted"/>
<evidence type="ECO:0000313" key="2">
    <source>
        <dbReference type="Proteomes" id="UP000789920"/>
    </source>
</evidence>
<dbReference type="EMBL" id="CAJVQC010000393">
    <property type="protein sequence ID" value="CAG8469349.1"/>
    <property type="molecule type" value="Genomic_DNA"/>
</dbReference>
<dbReference type="Proteomes" id="UP000789920">
    <property type="component" value="Unassembled WGS sequence"/>
</dbReference>
<organism evidence="1 2">
    <name type="scientific">Racocetra persica</name>
    <dbReference type="NCBI Taxonomy" id="160502"/>
    <lineage>
        <taxon>Eukaryota</taxon>
        <taxon>Fungi</taxon>
        <taxon>Fungi incertae sedis</taxon>
        <taxon>Mucoromycota</taxon>
        <taxon>Glomeromycotina</taxon>
        <taxon>Glomeromycetes</taxon>
        <taxon>Diversisporales</taxon>
        <taxon>Gigasporaceae</taxon>
        <taxon>Racocetra</taxon>
    </lineage>
</organism>
<feature type="non-terminal residue" evidence="1">
    <location>
        <position position="1"/>
    </location>
</feature>
<name>A0ACA9KEW8_9GLOM</name>
<sequence>DKKWNKKLTIKQLEEALEIFQKQIENRDYLILQFWANITKPNTDILSNVQTTIYSCIDKKQLITTINYLKNISEAQIREILLRAEIQKKEKIIELYMNFPVSSLNSINFNSEIWQSIYQKNTILRIENNNLFKFSTEQYDDINNTIDLAFEKYNPNFEPSPQIELNSNLEDLHQDYCKQIMKSW</sequence>
<protein>
    <submittedName>
        <fullName evidence="1">8381_t:CDS:1</fullName>
    </submittedName>
</protein>
<gene>
    <name evidence="1" type="ORF">RPERSI_LOCUS507</name>
</gene>
<keyword evidence="2" id="KW-1185">Reference proteome</keyword>
<evidence type="ECO:0000313" key="1">
    <source>
        <dbReference type="EMBL" id="CAG8469349.1"/>
    </source>
</evidence>
<comment type="caution">
    <text evidence="1">The sequence shown here is derived from an EMBL/GenBank/DDBJ whole genome shotgun (WGS) entry which is preliminary data.</text>
</comment>
<accession>A0ACA9KEW8</accession>